<feature type="region of interest" description="Disordered" evidence="1">
    <location>
        <begin position="43"/>
        <end position="75"/>
    </location>
</feature>
<proteinExistence type="predicted"/>
<organism evidence="3">
    <name type="scientific">Ixodes ricinus</name>
    <name type="common">Common tick</name>
    <name type="synonym">Acarus ricinus</name>
    <dbReference type="NCBI Taxonomy" id="34613"/>
    <lineage>
        <taxon>Eukaryota</taxon>
        <taxon>Metazoa</taxon>
        <taxon>Ecdysozoa</taxon>
        <taxon>Arthropoda</taxon>
        <taxon>Chelicerata</taxon>
        <taxon>Arachnida</taxon>
        <taxon>Acari</taxon>
        <taxon>Parasitiformes</taxon>
        <taxon>Ixodida</taxon>
        <taxon>Ixodoidea</taxon>
        <taxon>Ixodidae</taxon>
        <taxon>Ixodinae</taxon>
        <taxon>Ixodes</taxon>
    </lineage>
</organism>
<keyword evidence="2" id="KW-0732">Signal</keyword>
<reference evidence="3" key="1">
    <citation type="submission" date="2019-12" db="EMBL/GenBank/DDBJ databases">
        <title>An insight into the sialome of adult female Ixodes ricinus ticks feeding for 6 days.</title>
        <authorList>
            <person name="Perner J."/>
            <person name="Ribeiro J.M.C."/>
        </authorList>
    </citation>
    <scope>NUCLEOTIDE SEQUENCE</scope>
    <source>
        <strain evidence="3">Semi-engorged</strain>
        <tissue evidence="3">Salivary glands</tissue>
    </source>
</reference>
<feature type="chain" id="PRO_5025513995" evidence="2">
    <location>
        <begin position="24"/>
        <end position="75"/>
    </location>
</feature>
<dbReference type="EMBL" id="GIFC01001397">
    <property type="protein sequence ID" value="MXU83480.1"/>
    <property type="molecule type" value="Transcribed_RNA"/>
</dbReference>
<evidence type="ECO:0000256" key="1">
    <source>
        <dbReference type="SAM" id="MobiDB-lite"/>
    </source>
</evidence>
<evidence type="ECO:0000313" key="3">
    <source>
        <dbReference type="EMBL" id="MXU83480.1"/>
    </source>
</evidence>
<feature type="signal peptide" evidence="2">
    <location>
        <begin position="1"/>
        <end position="23"/>
    </location>
</feature>
<name>A0A6B0U492_IXORI</name>
<dbReference type="AlphaFoldDB" id="A0A6B0U492"/>
<evidence type="ECO:0000256" key="2">
    <source>
        <dbReference type="SAM" id="SignalP"/>
    </source>
</evidence>
<accession>A0A6B0U492</accession>
<sequence length="75" mass="7972">MVASGPWRLLVGSVLAAVQLTLAPEPSHPERLDAVEVHAHAVGSGRRTRRVGCASSPCKAPRRRVGRVPASETPR</sequence>
<protein>
    <submittedName>
        <fullName evidence="3">Putative secreted protein</fullName>
    </submittedName>
</protein>